<name>A0A0A9H7P3_ARUDO</name>
<sequence>MRTIGSTETLVVSMLDFSRIIPNKTWFICLVDVISCCHIYKKIRAENSISRLQYFFFPNWCIKKCREARSSKPPVRIGVQTRAPFLRDGIRRRKITPQRYQQCNRQPG</sequence>
<dbReference type="AlphaFoldDB" id="A0A0A9H7P3"/>
<protein>
    <submittedName>
        <fullName evidence="1">Uncharacterized protein</fullName>
    </submittedName>
</protein>
<reference evidence="1" key="2">
    <citation type="journal article" date="2015" name="Data Brief">
        <title>Shoot transcriptome of the giant reed, Arundo donax.</title>
        <authorList>
            <person name="Barrero R.A."/>
            <person name="Guerrero F.D."/>
            <person name="Moolhuijzen P."/>
            <person name="Goolsby J.A."/>
            <person name="Tidwell J."/>
            <person name="Bellgard S.E."/>
            <person name="Bellgard M.I."/>
        </authorList>
    </citation>
    <scope>NUCLEOTIDE SEQUENCE</scope>
    <source>
        <tissue evidence="1">Shoot tissue taken approximately 20 cm above the soil surface</tissue>
    </source>
</reference>
<reference evidence="1" key="1">
    <citation type="submission" date="2014-09" db="EMBL/GenBank/DDBJ databases">
        <authorList>
            <person name="Magalhaes I.L.F."/>
            <person name="Oliveira U."/>
            <person name="Santos F.R."/>
            <person name="Vidigal T.H.D.A."/>
            <person name="Brescovit A.D."/>
            <person name="Santos A.J."/>
        </authorList>
    </citation>
    <scope>NUCLEOTIDE SEQUENCE</scope>
    <source>
        <tissue evidence="1">Shoot tissue taken approximately 20 cm above the soil surface</tissue>
    </source>
</reference>
<accession>A0A0A9H7P3</accession>
<evidence type="ECO:0000313" key="1">
    <source>
        <dbReference type="EMBL" id="JAE33195.1"/>
    </source>
</evidence>
<dbReference type="EMBL" id="GBRH01164701">
    <property type="protein sequence ID" value="JAE33195.1"/>
    <property type="molecule type" value="Transcribed_RNA"/>
</dbReference>
<proteinExistence type="predicted"/>
<organism evidence="1">
    <name type="scientific">Arundo donax</name>
    <name type="common">Giant reed</name>
    <name type="synonym">Donax arundinaceus</name>
    <dbReference type="NCBI Taxonomy" id="35708"/>
    <lineage>
        <taxon>Eukaryota</taxon>
        <taxon>Viridiplantae</taxon>
        <taxon>Streptophyta</taxon>
        <taxon>Embryophyta</taxon>
        <taxon>Tracheophyta</taxon>
        <taxon>Spermatophyta</taxon>
        <taxon>Magnoliopsida</taxon>
        <taxon>Liliopsida</taxon>
        <taxon>Poales</taxon>
        <taxon>Poaceae</taxon>
        <taxon>PACMAD clade</taxon>
        <taxon>Arundinoideae</taxon>
        <taxon>Arundineae</taxon>
        <taxon>Arundo</taxon>
    </lineage>
</organism>